<evidence type="ECO:0000256" key="1">
    <source>
        <dbReference type="ARBA" id="ARBA00004613"/>
    </source>
</evidence>
<evidence type="ECO:0000259" key="9">
    <source>
        <dbReference type="Pfam" id="PF00135"/>
    </source>
</evidence>
<evidence type="ECO:0000256" key="3">
    <source>
        <dbReference type="ARBA" id="ARBA00022525"/>
    </source>
</evidence>
<dbReference type="InterPro" id="IPR019826">
    <property type="entry name" value="Carboxylesterase_B_AS"/>
</dbReference>
<dbReference type="GO" id="GO:0016787">
    <property type="term" value="F:hydrolase activity"/>
    <property type="evidence" value="ECO:0007669"/>
    <property type="project" value="UniProtKB-KW"/>
</dbReference>
<organism evidence="10 11">
    <name type="scientific">Akanthomyces lecanii RCEF 1005</name>
    <dbReference type="NCBI Taxonomy" id="1081108"/>
    <lineage>
        <taxon>Eukaryota</taxon>
        <taxon>Fungi</taxon>
        <taxon>Dikarya</taxon>
        <taxon>Ascomycota</taxon>
        <taxon>Pezizomycotina</taxon>
        <taxon>Sordariomycetes</taxon>
        <taxon>Hypocreomycetidae</taxon>
        <taxon>Hypocreales</taxon>
        <taxon>Cordycipitaceae</taxon>
        <taxon>Akanthomyces</taxon>
        <taxon>Cordyceps confragosa</taxon>
    </lineage>
</organism>
<dbReference type="PANTHER" id="PTHR11559">
    <property type="entry name" value="CARBOXYLESTERASE"/>
    <property type="match status" value="1"/>
</dbReference>
<dbReference type="InterPro" id="IPR050309">
    <property type="entry name" value="Type-B_Carboxylest/Lipase"/>
</dbReference>
<keyword evidence="4 8" id="KW-0732">Signal</keyword>
<keyword evidence="3" id="KW-0964">Secreted</keyword>
<accession>A0A168L178</accession>
<comment type="subcellular location">
    <subcellularLocation>
        <location evidence="1">Secreted</location>
    </subcellularLocation>
</comment>
<sequence>MTLQLRIMFFFTSPLLLIALAFNLLPAQAELVQVRLQSGPTVDGRSVSGIETFNGIPYAVPPIGSLRLRPPQRLPSDQIDRVDATGTAAACPQLLLSPADDTIVGQIGGKLLQAHFLSNLTGQEDCLTVSVQRPANTKADAKLPVLFWIFGGGYAFGATTTYDASSMVAEGVANSQPFIYVAVNYRLNGFGFLPGAEVLEEGSANVGLLDQRLALEWVADNIEQFGGDPDKVTIWGESAGAHSVFYQMALFDGNATYKGKPLFRAGILNSGVGVPAEPMDGPKGQAVYDKVVAEAGCGKAADTLACLRNLDYETYYKAVTENFNSAISFYGTKISFLPRPDGRNLLLSPEEAAATGRYFAVPIIVGNQEDEGTLFSLFQRSIESDAELVDYFADNYFANLSKAHLTDWVTSYSASNMGSPFRSPKINGLYPMFKQIAATIGDQSFILARRKFLESHSAAYPDVPAWSYLSSYAHYLPILGTAHATDLAQVFFGLPPTLTTKSTRQFYRNFLYNLDPNSGADDNLSWPLWRENRTLLWFETLFKNSHLTDDFRSRQYAALLKLGDSARQ</sequence>
<keyword evidence="7" id="KW-0325">Glycoprotein</keyword>
<dbReference type="ESTHER" id="cordf-a0a168l178">
    <property type="family name" value="Fungal_carboxylesterase_lipase"/>
</dbReference>
<keyword evidence="5 8" id="KW-0378">Hydrolase</keyword>
<keyword evidence="6" id="KW-0443">Lipid metabolism</keyword>
<proteinExistence type="inferred from homology"/>
<keyword evidence="11" id="KW-1185">Reference proteome</keyword>
<comment type="caution">
    <text evidence="10">The sequence shown here is derived from an EMBL/GenBank/DDBJ whole genome shotgun (WGS) entry which is preliminary data.</text>
</comment>
<evidence type="ECO:0000313" key="11">
    <source>
        <dbReference type="Proteomes" id="UP000076881"/>
    </source>
</evidence>
<protein>
    <recommendedName>
        <fullName evidence="8">Carboxylic ester hydrolase</fullName>
        <ecNumber evidence="8">3.1.1.-</ecNumber>
    </recommendedName>
</protein>
<evidence type="ECO:0000256" key="2">
    <source>
        <dbReference type="ARBA" id="ARBA00005964"/>
    </source>
</evidence>
<evidence type="ECO:0000256" key="5">
    <source>
        <dbReference type="ARBA" id="ARBA00022801"/>
    </source>
</evidence>
<dbReference type="FunFam" id="3.40.50.1820:FF:000213">
    <property type="entry name" value="Carboxylic ester hydrolase"/>
    <property type="match status" value="1"/>
</dbReference>
<reference evidence="10 11" key="1">
    <citation type="journal article" date="2016" name="Genome Biol. Evol.">
        <title>Divergent and convergent evolution of fungal pathogenicity.</title>
        <authorList>
            <person name="Shang Y."/>
            <person name="Xiao G."/>
            <person name="Zheng P."/>
            <person name="Cen K."/>
            <person name="Zhan S."/>
            <person name="Wang C."/>
        </authorList>
    </citation>
    <scope>NUCLEOTIDE SEQUENCE [LARGE SCALE GENOMIC DNA]</scope>
    <source>
        <strain evidence="10 11">RCEF 1005</strain>
    </source>
</reference>
<dbReference type="EMBL" id="AZHF01000001">
    <property type="protein sequence ID" value="OAA82567.1"/>
    <property type="molecule type" value="Genomic_DNA"/>
</dbReference>
<dbReference type="InterPro" id="IPR002018">
    <property type="entry name" value="CarbesteraseB"/>
</dbReference>
<dbReference type="Pfam" id="PF00135">
    <property type="entry name" value="COesterase"/>
    <property type="match status" value="1"/>
</dbReference>
<dbReference type="InterPro" id="IPR029058">
    <property type="entry name" value="AB_hydrolase_fold"/>
</dbReference>
<evidence type="ECO:0000256" key="8">
    <source>
        <dbReference type="RuleBase" id="RU361235"/>
    </source>
</evidence>
<feature type="domain" description="Carboxylesterase type B" evidence="9">
    <location>
        <begin position="36"/>
        <end position="500"/>
    </location>
</feature>
<comment type="similarity">
    <text evidence="2 8">Belongs to the type-B carboxylesterase/lipase family.</text>
</comment>
<dbReference type="OrthoDB" id="408631at2759"/>
<name>A0A168L178_CORDF</name>
<dbReference type="SUPFAM" id="SSF53474">
    <property type="entry name" value="alpha/beta-Hydrolases"/>
    <property type="match status" value="1"/>
</dbReference>
<feature type="signal peptide" evidence="8">
    <location>
        <begin position="1"/>
        <end position="29"/>
    </location>
</feature>
<dbReference type="STRING" id="1081108.A0A168L178"/>
<dbReference type="AlphaFoldDB" id="A0A168L178"/>
<evidence type="ECO:0000256" key="6">
    <source>
        <dbReference type="ARBA" id="ARBA00023098"/>
    </source>
</evidence>
<dbReference type="PROSITE" id="PS00122">
    <property type="entry name" value="CARBOXYLESTERASE_B_1"/>
    <property type="match status" value="1"/>
</dbReference>
<dbReference type="GO" id="GO:0005576">
    <property type="term" value="C:extracellular region"/>
    <property type="evidence" value="ECO:0007669"/>
    <property type="project" value="UniProtKB-SubCell"/>
</dbReference>
<evidence type="ECO:0000313" key="10">
    <source>
        <dbReference type="EMBL" id="OAA82567.1"/>
    </source>
</evidence>
<dbReference type="Proteomes" id="UP000076881">
    <property type="component" value="Unassembled WGS sequence"/>
</dbReference>
<evidence type="ECO:0000256" key="7">
    <source>
        <dbReference type="ARBA" id="ARBA00023180"/>
    </source>
</evidence>
<gene>
    <name evidence="10" type="ORF">LEL_02112</name>
</gene>
<feature type="chain" id="PRO_5007749469" description="Carboxylic ester hydrolase" evidence="8">
    <location>
        <begin position="30"/>
        <end position="568"/>
    </location>
</feature>
<dbReference type="Gene3D" id="3.40.50.1820">
    <property type="entry name" value="alpha/beta hydrolase"/>
    <property type="match status" value="1"/>
</dbReference>
<evidence type="ECO:0000256" key="4">
    <source>
        <dbReference type="ARBA" id="ARBA00022729"/>
    </source>
</evidence>
<dbReference type="GO" id="GO:0006629">
    <property type="term" value="P:lipid metabolic process"/>
    <property type="evidence" value="ECO:0007669"/>
    <property type="project" value="UniProtKB-KW"/>
</dbReference>
<dbReference type="EC" id="3.1.1.-" evidence="8"/>